<keyword evidence="2" id="KW-1185">Reference proteome</keyword>
<accession>A0ABW0VYV2</accession>
<organism evidence="1 2">
    <name type="scientific">Paenibacillus solisilvae</name>
    <dbReference type="NCBI Taxonomy" id="2486751"/>
    <lineage>
        <taxon>Bacteria</taxon>
        <taxon>Bacillati</taxon>
        <taxon>Bacillota</taxon>
        <taxon>Bacilli</taxon>
        <taxon>Bacillales</taxon>
        <taxon>Paenibacillaceae</taxon>
        <taxon>Paenibacillus</taxon>
    </lineage>
</organism>
<protein>
    <submittedName>
        <fullName evidence="1">Uncharacterized protein</fullName>
    </submittedName>
</protein>
<evidence type="ECO:0000313" key="2">
    <source>
        <dbReference type="Proteomes" id="UP001596047"/>
    </source>
</evidence>
<dbReference type="Proteomes" id="UP001596047">
    <property type="component" value="Unassembled WGS sequence"/>
</dbReference>
<dbReference type="EMBL" id="JBHSOW010000060">
    <property type="protein sequence ID" value="MFC5650648.1"/>
    <property type="molecule type" value="Genomic_DNA"/>
</dbReference>
<sequence>MAKIQAARLENQVYSNRVVRSEFDKNWRTTISGSGYVIYTATANHAKVTVLLTTGLRKLIIFNKGGRVLVGSGGVSHYSKPHFAKDLN</sequence>
<name>A0ABW0VYV2_9BACL</name>
<reference evidence="2" key="1">
    <citation type="journal article" date="2019" name="Int. J. Syst. Evol. Microbiol.">
        <title>The Global Catalogue of Microorganisms (GCM) 10K type strain sequencing project: providing services to taxonomists for standard genome sequencing and annotation.</title>
        <authorList>
            <consortium name="The Broad Institute Genomics Platform"/>
            <consortium name="The Broad Institute Genome Sequencing Center for Infectious Disease"/>
            <person name="Wu L."/>
            <person name="Ma J."/>
        </authorList>
    </citation>
    <scope>NUCLEOTIDE SEQUENCE [LARGE SCALE GENOMIC DNA]</scope>
    <source>
        <strain evidence="2">CGMCC 1.3240</strain>
    </source>
</reference>
<comment type="caution">
    <text evidence="1">The sequence shown here is derived from an EMBL/GenBank/DDBJ whole genome shotgun (WGS) entry which is preliminary data.</text>
</comment>
<gene>
    <name evidence="1" type="ORF">ACFPYJ_16255</name>
</gene>
<evidence type="ECO:0000313" key="1">
    <source>
        <dbReference type="EMBL" id="MFC5650648.1"/>
    </source>
</evidence>
<proteinExistence type="predicted"/>
<dbReference type="RefSeq" id="WP_379189224.1">
    <property type="nucleotide sequence ID" value="NZ_JBHSOW010000060.1"/>
</dbReference>